<reference evidence="1 2" key="1">
    <citation type="submission" date="2021-04" db="EMBL/GenBank/DDBJ databases">
        <title>novel species isolated from subtropical streams in China.</title>
        <authorList>
            <person name="Lu H."/>
        </authorList>
    </citation>
    <scope>NUCLEOTIDE SEQUENCE [LARGE SCALE GENOMIC DNA]</scope>
    <source>
        <strain evidence="1 2">FT147W</strain>
    </source>
</reference>
<dbReference type="Gene3D" id="3.10.450.50">
    <property type="match status" value="1"/>
</dbReference>
<dbReference type="Proteomes" id="UP000682982">
    <property type="component" value="Unassembled WGS sequence"/>
</dbReference>
<protein>
    <submittedName>
        <fullName evidence="1">SEC-C domain-containing protein</fullName>
    </submittedName>
</protein>
<name>A0ABS5H5G4_9BURK</name>
<evidence type="ECO:0000313" key="1">
    <source>
        <dbReference type="EMBL" id="MBR7794121.1"/>
    </source>
</evidence>
<dbReference type="SUPFAM" id="SSF103642">
    <property type="entry name" value="Sec-C motif"/>
    <property type="match status" value="1"/>
</dbReference>
<dbReference type="EMBL" id="JAGSPK010000006">
    <property type="protein sequence ID" value="MBR7794121.1"/>
    <property type="molecule type" value="Genomic_DNA"/>
</dbReference>
<accession>A0ABS5H5G4</accession>
<keyword evidence="2" id="KW-1185">Reference proteome</keyword>
<proteinExistence type="predicted"/>
<gene>
    <name evidence="1" type="ORF">KDM87_16120</name>
</gene>
<comment type="caution">
    <text evidence="1">The sequence shown here is derived from an EMBL/GenBank/DDBJ whole genome shotgun (WGS) entry which is preliminary data.</text>
</comment>
<evidence type="ECO:0000313" key="2">
    <source>
        <dbReference type="Proteomes" id="UP000682982"/>
    </source>
</evidence>
<dbReference type="Pfam" id="PF02810">
    <property type="entry name" value="SEC-C"/>
    <property type="match status" value="1"/>
</dbReference>
<dbReference type="InterPro" id="IPR004027">
    <property type="entry name" value="SEC_C_motif"/>
</dbReference>
<sequence>MHLEDSVGTGLDLSMLVRRENVPGPWTPPGILTRLQQHRLGQVIKEIERQPNPAMLALGFQILKIGENSFVSLSKIIEDIMRRTMMDGGQHDVSVPLANGKSGLTIHVNLLSQEEAEQRLAAHCEVRKYLERAESWFGLVLDAHSGQIRFGLQISGPWTHDPELEATELFKTLRRGSSTKQIALPKFKAKKIGRNDPCPCGSGKKSKRCCYS</sequence>
<organism evidence="1 2">
    <name type="scientific">Undibacterium rivi</name>
    <dbReference type="NCBI Taxonomy" id="2828729"/>
    <lineage>
        <taxon>Bacteria</taxon>
        <taxon>Pseudomonadati</taxon>
        <taxon>Pseudomonadota</taxon>
        <taxon>Betaproteobacteria</taxon>
        <taxon>Burkholderiales</taxon>
        <taxon>Oxalobacteraceae</taxon>
        <taxon>Undibacterium</taxon>
    </lineage>
</organism>